<dbReference type="Pfam" id="PF24036">
    <property type="entry name" value="DUF7345"/>
    <property type="match status" value="1"/>
</dbReference>
<sequence length="346" mass="37147">MTSSAVRAVFVVAVLLGGVTVGPALADDDTRPELGAETFAQSDVDPDSIVLDLRLQPDGTAIWSVSYRVELATDNETAAFEQLRADVADNTTAYTAAFRDRMERTARTAENATGRSMAIQNLSVSTSVEGLQQYGTVTYRFSWTNFSAADGETIRAGDALGGFFLEENSRLVISWPDGYSADAVSPTPDDRRDRTAVWQGPIEFGPDGPQVVASPASSFPTLAVGVVAVLLAVGSAAGLWWRRARVGEQADEAESADTTSEETGVSDAGATADSGPDEELLSNEERVLRLLDDRGGRVKQQEVAAEFDWTDAKTSQVVTTLREDGRVEVFRLGRENVLVDPEESEL</sequence>
<reference evidence="5" key="1">
    <citation type="submission" date="2020-11" db="EMBL/GenBank/DDBJ databases">
        <title>Carbohydrate-dependent, anaerobic sulfur respiration: A novel catabolism in halophilic archaea.</title>
        <authorList>
            <person name="Sorokin D.Y."/>
            <person name="Messina E."/>
            <person name="Smedile F."/>
            <person name="La Cono V."/>
            <person name="Hallsworth J.E."/>
            <person name="Yakimov M.M."/>
        </authorList>
    </citation>
    <scope>NUCLEOTIDE SEQUENCE</scope>
    <source>
        <strain evidence="5">HSR12-1</strain>
    </source>
</reference>
<evidence type="ECO:0000256" key="1">
    <source>
        <dbReference type="SAM" id="MobiDB-lite"/>
    </source>
</evidence>
<feature type="region of interest" description="Disordered" evidence="1">
    <location>
        <begin position="249"/>
        <end position="282"/>
    </location>
</feature>
<keyword evidence="2" id="KW-0472">Membrane</keyword>
<gene>
    <name evidence="5" type="ORF">HSR121_1009</name>
</gene>
<proteinExistence type="predicted"/>
<evidence type="ECO:0000313" key="6">
    <source>
        <dbReference type="Proteomes" id="UP000663525"/>
    </source>
</evidence>
<evidence type="ECO:0000256" key="2">
    <source>
        <dbReference type="SAM" id="Phobius"/>
    </source>
</evidence>
<name>A0A897N4U1_9EURY</name>
<evidence type="ECO:0000313" key="5">
    <source>
        <dbReference type="EMBL" id="QSG05356.1"/>
    </source>
</evidence>
<feature type="domain" description="DUF7343" evidence="3">
    <location>
        <begin position="280"/>
        <end position="339"/>
    </location>
</feature>
<feature type="domain" description="DUF7345" evidence="4">
    <location>
        <begin position="54"/>
        <end position="179"/>
    </location>
</feature>
<evidence type="ECO:0000259" key="3">
    <source>
        <dbReference type="Pfam" id="PF24034"/>
    </source>
</evidence>
<dbReference type="Proteomes" id="UP000663525">
    <property type="component" value="Chromosome"/>
</dbReference>
<keyword evidence="2" id="KW-1133">Transmembrane helix</keyword>
<dbReference type="AlphaFoldDB" id="A0A897N4U1"/>
<organism evidence="5 6">
    <name type="scientific">Halapricum desulfuricans</name>
    <dbReference type="NCBI Taxonomy" id="2841257"/>
    <lineage>
        <taxon>Archaea</taxon>
        <taxon>Methanobacteriati</taxon>
        <taxon>Methanobacteriota</taxon>
        <taxon>Stenosarchaea group</taxon>
        <taxon>Halobacteria</taxon>
        <taxon>Halobacteriales</taxon>
        <taxon>Haloarculaceae</taxon>
        <taxon>Halapricum</taxon>
    </lineage>
</organism>
<feature type="transmembrane region" description="Helical" evidence="2">
    <location>
        <begin position="219"/>
        <end position="241"/>
    </location>
</feature>
<evidence type="ECO:0000259" key="4">
    <source>
        <dbReference type="Pfam" id="PF24036"/>
    </source>
</evidence>
<protein>
    <submittedName>
        <fullName evidence="5">Putative membrane-associated trancriptional regulator</fullName>
    </submittedName>
</protein>
<dbReference type="InterPro" id="IPR055767">
    <property type="entry name" value="DUF7343"/>
</dbReference>
<accession>A0A897N4U1</accession>
<dbReference type="RefSeq" id="WP_229115181.1">
    <property type="nucleotide sequence ID" value="NZ_CP064787.1"/>
</dbReference>
<dbReference type="Pfam" id="PF24034">
    <property type="entry name" value="DUF7343"/>
    <property type="match status" value="1"/>
</dbReference>
<dbReference type="InterPro" id="IPR055769">
    <property type="entry name" value="DUF7345"/>
</dbReference>
<dbReference type="EMBL" id="CP064787">
    <property type="protein sequence ID" value="QSG05356.1"/>
    <property type="molecule type" value="Genomic_DNA"/>
</dbReference>
<keyword evidence="2" id="KW-0812">Transmembrane</keyword>
<dbReference type="GeneID" id="68854637"/>